<keyword evidence="1" id="KW-1185">Reference proteome</keyword>
<proteinExistence type="predicted"/>
<name>A0A914VPC0_9BILA</name>
<evidence type="ECO:0000313" key="1">
    <source>
        <dbReference type="Proteomes" id="UP000887566"/>
    </source>
</evidence>
<organism evidence="1 2">
    <name type="scientific">Plectus sambesii</name>
    <dbReference type="NCBI Taxonomy" id="2011161"/>
    <lineage>
        <taxon>Eukaryota</taxon>
        <taxon>Metazoa</taxon>
        <taxon>Ecdysozoa</taxon>
        <taxon>Nematoda</taxon>
        <taxon>Chromadorea</taxon>
        <taxon>Plectida</taxon>
        <taxon>Plectina</taxon>
        <taxon>Plectoidea</taxon>
        <taxon>Plectidae</taxon>
        <taxon>Plectus</taxon>
    </lineage>
</organism>
<dbReference type="AlphaFoldDB" id="A0A914VPC0"/>
<sequence length="156" mass="17476">MDTNHIGAISWRGVGGEQLEVPSGGDAFFRPSSDWSRASRRPCSPRHCRCFYARICRGPWAVGRLRLSKRIRRSVGSVLRAVAATRLALRRRQLESAAGALWRFPVCTRDVTETAFAGQAERDRDTIRRRRPPSISNSHRAAAFFVVERLANLSAA</sequence>
<evidence type="ECO:0000313" key="2">
    <source>
        <dbReference type="WBParaSite" id="PSAMB.scaffold230size63538.g3744.t1"/>
    </source>
</evidence>
<protein>
    <submittedName>
        <fullName evidence="2">Uncharacterized protein</fullName>
    </submittedName>
</protein>
<dbReference type="WBParaSite" id="PSAMB.scaffold230size63538.g3744.t1">
    <property type="protein sequence ID" value="PSAMB.scaffold230size63538.g3744.t1"/>
    <property type="gene ID" value="PSAMB.scaffold230size63538.g3744"/>
</dbReference>
<reference evidence="2" key="1">
    <citation type="submission" date="2022-11" db="UniProtKB">
        <authorList>
            <consortium name="WormBaseParasite"/>
        </authorList>
    </citation>
    <scope>IDENTIFICATION</scope>
</reference>
<dbReference type="Proteomes" id="UP000887566">
    <property type="component" value="Unplaced"/>
</dbReference>
<accession>A0A914VPC0</accession>